<reference evidence="7 8" key="1">
    <citation type="submission" date="2023-07" db="EMBL/GenBank/DDBJ databases">
        <title>Genomic Encyclopedia of Type Strains, Phase IV (KMG-IV): sequencing the most valuable type-strain genomes for metagenomic binning, comparative biology and taxonomic classification.</title>
        <authorList>
            <person name="Goeker M."/>
        </authorList>
    </citation>
    <scope>NUCLEOTIDE SEQUENCE [LARGE SCALE GENOMIC DNA]</scope>
    <source>
        <strain evidence="7 8">DSM 1400</strain>
    </source>
</reference>
<evidence type="ECO:0000256" key="3">
    <source>
        <dbReference type="ARBA" id="ARBA00023235"/>
    </source>
</evidence>
<dbReference type="NCBIfam" id="TIGR00005">
    <property type="entry name" value="rluA_subfam"/>
    <property type="match status" value="1"/>
</dbReference>
<evidence type="ECO:0000256" key="5">
    <source>
        <dbReference type="RuleBase" id="RU362028"/>
    </source>
</evidence>
<dbReference type="EMBL" id="JAUSWN010000006">
    <property type="protein sequence ID" value="MDQ0479160.1"/>
    <property type="molecule type" value="Genomic_DNA"/>
</dbReference>
<dbReference type="Gene3D" id="3.30.2350.10">
    <property type="entry name" value="Pseudouridine synthase"/>
    <property type="match status" value="1"/>
</dbReference>
<proteinExistence type="inferred from homology"/>
<comment type="caution">
    <text evidence="7">The sequence shown here is derived from an EMBL/GenBank/DDBJ whole genome shotgun (WGS) entry which is preliminary data.</text>
</comment>
<dbReference type="GO" id="GO:0160141">
    <property type="term" value="F:23S rRNA pseudouridine(955/2504/2580) synthase activity"/>
    <property type="evidence" value="ECO:0007669"/>
    <property type="project" value="UniProtKB-EC"/>
</dbReference>
<evidence type="ECO:0000256" key="1">
    <source>
        <dbReference type="ARBA" id="ARBA00000073"/>
    </source>
</evidence>
<keyword evidence="3 5" id="KW-0413">Isomerase</keyword>
<dbReference type="RefSeq" id="WP_111941534.1">
    <property type="nucleotide sequence ID" value="NZ_BAAACJ010000012.1"/>
</dbReference>
<dbReference type="CDD" id="cd00165">
    <property type="entry name" value="S4"/>
    <property type="match status" value="1"/>
</dbReference>
<dbReference type="InterPro" id="IPR006225">
    <property type="entry name" value="PsdUridine_synth_RluC/D"/>
</dbReference>
<evidence type="ECO:0000259" key="6">
    <source>
        <dbReference type="SMART" id="SM00363"/>
    </source>
</evidence>
<evidence type="ECO:0000313" key="7">
    <source>
        <dbReference type="EMBL" id="MDQ0479160.1"/>
    </source>
</evidence>
<evidence type="ECO:0000313" key="8">
    <source>
        <dbReference type="Proteomes" id="UP001224418"/>
    </source>
</evidence>
<dbReference type="SUPFAM" id="SSF55174">
    <property type="entry name" value="Alpha-L RNA-binding motif"/>
    <property type="match status" value="1"/>
</dbReference>
<dbReference type="InterPro" id="IPR020103">
    <property type="entry name" value="PsdUridine_synth_cat_dom_sf"/>
</dbReference>
<dbReference type="Gene3D" id="3.10.290.10">
    <property type="entry name" value="RNA-binding S4 domain"/>
    <property type="match status" value="1"/>
</dbReference>
<dbReference type="InterPro" id="IPR006145">
    <property type="entry name" value="PsdUridine_synth_RsuA/RluA"/>
</dbReference>
<dbReference type="InterPro" id="IPR002942">
    <property type="entry name" value="S4_RNA-bd"/>
</dbReference>
<dbReference type="PROSITE" id="PS01129">
    <property type="entry name" value="PSI_RLU"/>
    <property type="match status" value="1"/>
</dbReference>
<dbReference type="PANTHER" id="PTHR21600:SF83">
    <property type="entry name" value="PSEUDOURIDYLATE SYNTHASE RPUSD4, MITOCHONDRIAL"/>
    <property type="match status" value="1"/>
</dbReference>
<evidence type="ECO:0000256" key="4">
    <source>
        <dbReference type="PROSITE-ProRule" id="PRU00182"/>
    </source>
</evidence>
<dbReference type="SUPFAM" id="SSF55120">
    <property type="entry name" value="Pseudouridine synthase"/>
    <property type="match status" value="1"/>
</dbReference>
<organism evidence="7 8">
    <name type="scientific">Hathewaya limosa</name>
    <name type="common">Clostridium limosum</name>
    <dbReference type="NCBI Taxonomy" id="1536"/>
    <lineage>
        <taxon>Bacteria</taxon>
        <taxon>Bacillati</taxon>
        <taxon>Bacillota</taxon>
        <taxon>Clostridia</taxon>
        <taxon>Eubacteriales</taxon>
        <taxon>Clostridiaceae</taxon>
        <taxon>Hathewaya</taxon>
    </lineage>
</organism>
<feature type="domain" description="RNA-binding S4" evidence="6">
    <location>
        <begin position="12"/>
        <end position="76"/>
    </location>
</feature>
<accession>A0ABU0JQ08</accession>
<keyword evidence="4" id="KW-0694">RNA-binding</keyword>
<dbReference type="SMART" id="SM00363">
    <property type="entry name" value="S4"/>
    <property type="match status" value="1"/>
</dbReference>
<dbReference type="Proteomes" id="UP001224418">
    <property type="component" value="Unassembled WGS sequence"/>
</dbReference>
<dbReference type="PANTHER" id="PTHR21600">
    <property type="entry name" value="MITOCHONDRIAL RNA PSEUDOURIDINE SYNTHASE"/>
    <property type="match status" value="1"/>
</dbReference>
<comment type="similarity">
    <text evidence="2 5">Belongs to the pseudouridine synthase RluA family.</text>
</comment>
<dbReference type="EC" id="5.4.99.-" evidence="5"/>
<dbReference type="InterPro" id="IPR036986">
    <property type="entry name" value="S4_RNA-bd_sf"/>
</dbReference>
<dbReference type="Pfam" id="PF00849">
    <property type="entry name" value="PseudoU_synth_2"/>
    <property type="match status" value="1"/>
</dbReference>
<dbReference type="InterPro" id="IPR050188">
    <property type="entry name" value="RluA_PseudoU_synthase"/>
</dbReference>
<sequence length="320" mass="37132">MKIDIGINEGNQRLDKFCRKLFKDVPLSAIYKGIRKGDIKVNGKKGKEKYMLQEGDVVEIKYLQSNNKENKKDYIKVEKNGIKITYEDSNILLVEKWPGVLVHADKNVNEITLTDHVLSYLDEKGDYTPETELTFRPSSCNRLDKNTSGIVIFGKNFLATKDMNEMLRERMIDKYYVALVKGRIKDGRYEAYIEKNHNTNESKVSLKPNGDCKKIAMEVKVLESVGIFSFIEMKLLTGRSHQLRAHLSFLGNPIVGDPKYGDKKSNEYFHNKYGLNYQFLYSYKLVFRECTENLKYLESKTIAESLPPIFKRIKKDVMKF</sequence>
<evidence type="ECO:0000256" key="2">
    <source>
        <dbReference type="ARBA" id="ARBA00010876"/>
    </source>
</evidence>
<dbReference type="PROSITE" id="PS50889">
    <property type="entry name" value="S4"/>
    <property type="match status" value="1"/>
</dbReference>
<comment type="function">
    <text evidence="5">Responsible for synthesis of pseudouridine from uracil.</text>
</comment>
<dbReference type="CDD" id="cd02869">
    <property type="entry name" value="PseudoU_synth_RluA_like"/>
    <property type="match status" value="1"/>
</dbReference>
<dbReference type="InterPro" id="IPR006224">
    <property type="entry name" value="PsdUridine_synth_RluA-like_CS"/>
</dbReference>
<dbReference type="Pfam" id="PF01479">
    <property type="entry name" value="S4"/>
    <property type="match status" value="1"/>
</dbReference>
<name>A0ABU0JQ08_HATLI</name>
<protein>
    <recommendedName>
        <fullName evidence="5">Pseudouridine synthase</fullName>
        <ecNumber evidence="5">5.4.99.-</ecNumber>
    </recommendedName>
</protein>
<keyword evidence="8" id="KW-1185">Reference proteome</keyword>
<gene>
    <name evidence="7" type="ORF">QOZ93_000900</name>
</gene>
<comment type="catalytic activity">
    <reaction evidence="1 5">
        <text>a uridine in RNA = a pseudouridine in RNA</text>
        <dbReference type="Rhea" id="RHEA:48348"/>
        <dbReference type="Rhea" id="RHEA-COMP:12068"/>
        <dbReference type="Rhea" id="RHEA-COMP:12069"/>
        <dbReference type="ChEBI" id="CHEBI:65314"/>
        <dbReference type="ChEBI" id="CHEBI:65315"/>
    </reaction>
</comment>